<feature type="binding site" evidence="9">
    <location>
        <position position="77"/>
    </location>
    <ligand>
        <name>4-amino-2-methyl-5-(diphosphooxymethyl)pyrimidine</name>
        <dbReference type="ChEBI" id="CHEBI:57841"/>
    </ligand>
</feature>
<feature type="binding site" evidence="9">
    <location>
        <begin position="142"/>
        <end position="144"/>
    </location>
    <ligand>
        <name>2-[(2R,5Z)-2-carboxy-4-methylthiazol-5(2H)-ylidene]ethyl phosphate</name>
        <dbReference type="ChEBI" id="CHEBI:62899"/>
    </ligand>
</feature>
<comment type="catalytic activity">
    <reaction evidence="8 9 10">
        <text>2-[(2R,5Z)-2-carboxy-4-methylthiazol-5(2H)-ylidene]ethyl phosphate + 4-amino-2-methyl-5-(diphosphooxymethyl)pyrimidine + 2 H(+) = thiamine phosphate + CO2 + diphosphate</text>
        <dbReference type="Rhea" id="RHEA:47844"/>
        <dbReference type="ChEBI" id="CHEBI:15378"/>
        <dbReference type="ChEBI" id="CHEBI:16526"/>
        <dbReference type="ChEBI" id="CHEBI:33019"/>
        <dbReference type="ChEBI" id="CHEBI:37575"/>
        <dbReference type="ChEBI" id="CHEBI:57841"/>
        <dbReference type="ChEBI" id="CHEBI:62899"/>
        <dbReference type="EC" id="2.5.1.3"/>
    </reaction>
</comment>
<dbReference type="HAMAP" id="MF_00097">
    <property type="entry name" value="TMP_synthase"/>
    <property type="match status" value="1"/>
</dbReference>
<organism evidence="13 14">
    <name type="scientific">Dyadobacter beijingensis</name>
    <dbReference type="NCBI Taxonomy" id="365489"/>
    <lineage>
        <taxon>Bacteria</taxon>
        <taxon>Pseudomonadati</taxon>
        <taxon>Bacteroidota</taxon>
        <taxon>Cytophagia</taxon>
        <taxon>Cytophagales</taxon>
        <taxon>Spirosomataceae</taxon>
        <taxon>Dyadobacter</taxon>
    </lineage>
</organism>
<evidence type="ECO:0000256" key="6">
    <source>
        <dbReference type="ARBA" id="ARBA00047334"/>
    </source>
</evidence>
<evidence type="ECO:0000256" key="7">
    <source>
        <dbReference type="ARBA" id="ARBA00047851"/>
    </source>
</evidence>
<comment type="similarity">
    <text evidence="9 10">Belongs to the thiamine-phosphate synthase family.</text>
</comment>
<dbReference type="EC" id="2.5.1.3" evidence="9"/>
<feature type="binding site" evidence="9">
    <location>
        <position position="145"/>
    </location>
    <ligand>
        <name>4-amino-2-methyl-5-(diphosphooxymethyl)pyrimidine</name>
        <dbReference type="ChEBI" id="CHEBI:57841"/>
    </ligand>
</feature>
<feature type="domain" description="Thiamine phosphate synthase/TenI" evidence="12">
    <location>
        <begin position="15"/>
        <end position="196"/>
    </location>
</feature>
<protein>
    <recommendedName>
        <fullName evidence="9">Thiamine-phosphate synthase</fullName>
        <shortName evidence="9">TP synthase</shortName>
        <shortName evidence="9">TPS</shortName>
        <ecNumber evidence="9">2.5.1.3</ecNumber>
    </recommendedName>
    <alternativeName>
        <fullName evidence="9">Thiamine-phosphate pyrophosphorylase</fullName>
        <shortName evidence="9">TMP pyrophosphorylase</shortName>
        <shortName evidence="9">TMP-PPase</shortName>
    </alternativeName>
</protein>
<feature type="binding site" evidence="9">
    <location>
        <position position="78"/>
    </location>
    <ligand>
        <name>Mg(2+)</name>
        <dbReference type="ChEBI" id="CHEBI:18420"/>
    </ligand>
</feature>
<keyword evidence="3 9" id="KW-0479">Metal-binding</keyword>
<feature type="binding site" evidence="9">
    <location>
        <position position="97"/>
    </location>
    <ligand>
        <name>Mg(2+)</name>
        <dbReference type="ChEBI" id="CHEBI:18420"/>
    </ligand>
</feature>
<evidence type="ECO:0000256" key="11">
    <source>
        <dbReference type="RuleBase" id="RU004253"/>
    </source>
</evidence>
<reference evidence="14" key="1">
    <citation type="journal article" date="2019" name="Int. J. Syst. Evol. Microbiol.">
        <title>The Global Catalogue of Microorganisms (GCM) 10K type strain sequencing project: providing services to taxonomists for standard genome sequencing and annotation.</title>
        <authorList>
            <consortium name="The Broad Institute Genomics Platform"/>
            <consortium name="The Broad Institute Genome Sequencing Center for Infectious Disease"/>
            <person name="Wu L."/>
            <person name="Ma J."/>
        </authorList>
    </citation>
    <scope>NUCLEOTIDE SEQUENCE [LARGE SCALE GENOMIC DNA]</scope>
    <source>
        <strain evidence="14">CGMCC 1.6375</strain>
    </source>
</reference>
<evidence type="ECO:0000313" key="13">
    <source>
        <dbReference type="EMBL" id="GGM79080.1"/>
    </source>
</evidence>
<feature type="binding site" evidence="9">
    <location>
        <begin position="45"/>
        <end position="49"/>
    </location>
    <ligand>
        <name>4-amino-2-methyl-5-(diphosphooxymethyl)pyrimidine</name>
        <dbReference type="ChEBI" id="CHEBI:57841"/>
    </ligand>
</feature>
<keyword evidence="14" id="KW-1185">Reference proteome</keyword>
<dbReference type="EMBL" id="BMLI01000001">
    <property type="protein sequence ID" value="GGM79080.1"/>
    <property type="molecule type" value="Genomic_DNA"/>
</dbReference>
<comment type="catalytic activity">
    <reaction evidence="6 9 10">
        <text>4-methyl-5-(2-phosphooxyethyl)-thiazole + 4-amino-2-methyl-5-(diphosphooxymethyl)pyrimidine + H(+) = thiamine phosphate + diphosphate</text>
        <dbReference type="Rhea" id="RHEA:22328"/>
        <dbReference type="ChEBI" id="CHEBI:15378"/>
        <dbReference type="ChEBI" id="CHEBI:33019"/>
        <dbReference type="ChEBI" id="CHEBI:37575"/>
        <dbReference type="ChEBI" id="CHEBI:57841"/>
        <dbReference type="ChEBI" id="CHEBI:58296"/>
        <dbReference type="EC" id="2.5.1.3"/>
    </reaction>
</comment>
<gene>
    <name evidence="9 13" type="primary">thiE</name>
    <name evidence="13" type="ORF">GCM10010967_08520</name>
</gene>
<proteinExistence type="inferred from homology"/>
<evidence type="ECO:0000259" key="12">
    <source>
        <dbReference type="Pfam" id="PF02581"/>
    </source>
</evidence>
<comment type="catalytic activity">
    <reaction evidence="7 9 10">
        <text>2-(2-carboxy-4-methylthiazol-5-yl)ethyl phosphate + 4-amino-2-methyl-5-(diphosphooxymethyl)pyrimidine + 2 H(+) = thiamine phosphate + CO2 + diphosphate</text>
        <dbReference type="Rhea" id="RHEA:47848"/>
        <dbReference type="ChEBI" id="CHEBI:15378"/>
        <dbReference type="ChEBI" id="CHEBI:16526"/>
        <dbReference type="ChEBI" id="CHEBI:33019"/>
        <dbReference type="ChEBI" id="CHEBI:37575"/>
        <dbReference type="ChEBI" id="CHEBI:57841"/>
        <dbReference type="ChEBI" id="CHEBI:62890"/>
        <dbReference type="EC" id="2.5.1.3"/>
    </reaction>
</comment>
<dbReference type="NCBIfam" id="TIGR00693">
    <property type="entry name" value="thiE"/>
    <property type="match status" value="1"/>
</dbReference>
<comment type="caution">
    <text evidence="13">The sequence shown here is derived from an EMBL/GenBank/DDBJ whole genome shotgun (WGS) entry which is preliminary data.</text>
</comment>
<evidence type="ECO:0000256" key="8">
    <source>
        <dbReference type="ARBA" id="ARBA00047883"/>
    </source>
</evidence>
<dbReference type="Pfam" id="PF02581">
    <property type="entry name" value="TMP-TENI"/>
    <property type="match status" value="1"/>
</dbReference>
<evidence type="ECO:0000256" key="2">
    <source>
        <dbReference type="ARBA" id="ARBA00022679"/>
    </source>
</evidence>
<comment type="cofactor">
    <cofactor evidence="9">
        <name>Mg(2+)</name>
        <dbReference type="ChEBI" id="CHEBI:18420"/>
    </cofactor>
    <text evidence="9">Binds 1 Mg(2+) ion per subunit.</text>
</comment>
<dbReference type="InterPro" id="IPR013785">
    <property type="entry name" value="Aldolase_TIM"/>
</dbReference>
<dbReference type="InterPro" id="IPR034291">
    <property type="entry name" value="TMP_synthase"/>
</dbReference>
<evidence type="ECO:0000256" key="10">
    <source>
        <dbReference type="RuleBase" id="RU003826"/>
    </source>
</evidence>
<dbReference type="CDD" id="cd00564">
    <property type="entry name" value="TMP_TenI"/>
    <property type="match status" value="1"/>
</dbReference>
<dbReference type="InterPro" id="IPR022998">
    <property type="entry name" value="ThiamineP_synth_TenI"/>
</dbReference>
<name>A0ABQ2HGE2_9BACT</name>
<evidence type="ECO:0000313" key="14">
    <source>
        <dbReference type="Proteomes" id="UP000632339"/>
    </source>
</evidence>
<feature type="binding site" evidence="9">
    <location>
        <begin position="193"/>
        <end position="194"/>
    </location>
    <ligand>
        <name>2-[(2R,5Z)-2-carboxy-4-methylthiazol-5(2H)-ylidene]ethyl phosphate</name>
        <dbReference type="ChEBI" id="CHEBI:62899"/>
    </ligand>
</feature>
<evidence type="ECO:0000256" key="1">
    <source>
        <dbReference type="ARBA" id="ARBA00005165"/>
    </source>
</evidence>
<feature type="binding site" evidence="9">
    <location>
        <position position="173"/>
    </location>
    <ligand>
        <name>2-[(2R,5Z)-2-carboxy-4-methylthiazol-5(2H)-ylidene]ethyl phosphate</name>
        <dbReference type="ChEBI" id="CHEBI:62899"/>
    </ligand>
</feature>
<comment type="function">
    <text evidence="9">Condenses 4-methyl-5-(beta-hydroxyethyl)thiazole monophosphate (THZ-P) and 2-methyl-4-amino-5-hydroxymethyl pyrimidine pyrophosphate (HMP-PP) to form thiamine monophosphate (TMP).</text>
</comment>
<dbReference type="SUPFAM" id="SSF51391">
    <property type="entry name" value="Thiamin phosphate synthase"/>
    <property type="match status" value="1"/>
</dbReference>
<accession>A0ABQ2HGE2</accession>
<keyword evidence="2 9" id="KW-0808">Transferase</keyword>
<evidence type="ECO:0000256" key="5">
    <source>
        <dbReference type="ARBA" id="ARBA00022977"/>
    </source>
</evidence>
<keyword evidence="4 9" id="KW-0460">Magnesium</keyword>
<keyword evidence="5 9" id="KW-0784">Thiamine biosynthesis</keyword>
<comment type="pathway">
    <text evidence="1 9 11">Cofactor biosynthesis; thiamine diphosphate biosynthesis; thiamine phosphate from 4-amino-2-methyl-5-diphosphomethylpyrimidine and 4-methyl-5-(2-phosphoethyl)-thiazole: step 1/1.</text>
</comment>
<dbReference type="PANTHER" id="PTHR20857:SF23">
    <property type="entry name" value="THIAMINE BIOSYNTHETIC BIFUNCTIONAL ENZYME"/>
    <property type="match status" value="1"/>
</dbReference>
<dbReference type="InterPro" id="IPR036206">
    <property type="entry name" value="ThiamineP_synth_sf"/>
</dbReference>
<evidence type="ECO:0000256" key="3">
    <source>
        <dbReference type="ARBA" id="ARBA00022723"/>
    </source>
</evidence>
<evidence type="ECO:0000256" key="9">
    <source>
        <dbReference type="HAMAP-Rule" id="MF_00097"/>
    </source>
</evidence>
<dbReference type="Proteomes" id="UP000632339">
    <property type="component" value="Unassembled WGS sequence"/>
</dbReference>
<feature type="binding site" evidence="9">
    <location>
        <position position="116"/>
    </location>
    <ligand>
        <name>4-amino-2-methyl-5-(diphosphooxymethyl)pyrimidine</name>
        <dbReference type="ChEBI" id="CHEBI:57841"/>
    </ligand>
</feature>
<dbReference type="Gene3D" id="3.20.20.70">
    <property type="entry name" value="Aldolase class I"/>
    <property type="match status" value="1"/>
</dbReference>
<dbReference type="PANTHER" id="PTHR20857">
    <property type="entry name" value="THIAMINE-PHOSPHATE PYROPHOSPHORYLASE"/>
    <property type="match status" value="1"/>
</dbReference>
<evidence type="ECO:0000256" key="4">
    <source>
        <dbReference type="ARBA" id="ARBA00022842"/>
    </source>
</evidence>
<sequence length="224" mass="24530">MVTTTKMHTNSNLGLYLVTDEASCLGRDFYWVVEEAVKGGVTMVQLREKSLSTRAFIDRAKRLKDLLETYNVPLIINDRIDVALAVDADGVHIGQSDMPFQAAHRLLGEGKIIGLSAEKQSDVLEAEHWNLSYLAVSPLFATPTKTDTEQPWELEGLQWAEMNSRHPLVVIGGLHTGNAREALQHGASGIAVVSAICSAPSPREAAQQLKTIITTPEPFKTLNN</sequence>